<evidence type="ECO:0000313" key="1">
    <source>
        <dbReference type="EMBL" id="SHH14220.1"/>
    </source>
</evidence>
<sequence length="475" mass="53645">MAKFDYFVVFAEMRTGSNLLEANLNRFDDLACLGEAFNSHFIGYPKSEAVLGVTLSQREDNPHLLLDAIQVAVGTNGFRYFHDHDPRILDRLLADQRCGKVILTRNPIESYVSLKIATQTDQWKMTNAKHEKSTQISFDLEEFADHLKAQQDFQLKIQKAMQVSGQSAFYIGYDDLHDIDVINGLAQFLGSHIQLDALDDKLKKQNPAPLSDKVSNYDAMKAGLAKLDRFDLSRTPNFEPWRGPMVTKYVAAPKSNLIYLPIKSGPNAAVLSWLAQLEGVSTDELSSGLKQGEMRQWMQDHAGHRRFTVVRHPVARAHAAFCQHFLEQAGGGYAEIRQTLKSAYGLKLPKRELRPETDKQYDMEAHAKAFHGFLKFVKNNLNAQTSLRVDPAWASQVALVQGMNEFAPIDLILREDQLQMDLPLLLSDAGDVELLGETDPYADRLAAIYSSKIEKAARNAYARDYFTFGFEDWRP</sequence>
<organism evidence="1 2">
    <name type="scientific">Cognatiyoonia sediminum</name>
    <dbReference type="NCBI Taxonomy" id="1508389"/>
    <lineage>
        <taxon>Bacteria</taxon>
        <taxon>Pseudomonadati</taxon>
        <taxon>Pseudomonadota</taxon>
        <taxon>Alphaproteobacteria</taxon>
        <taxon>Rhodobacterales</taxon>
        <taxon>Paracoccaceae</taxon>
        <taxon>Cognatiyoonia</taxon>
    </lineage>
</organism>
<dbReference type="RefSeq" id="WP_072900971.1">
    <property type="nucleotide sequence ID" value="NZ_FQXB01000003.1"/>
</dbReference>
<name>A0A1M5QKE9_9RHOB</name>
<reference evidence="1 2" key="1">
    <citation type="submission" date="2016-11" db="EMBL/GenBank/DDBJ databases">
        <authorList>
            <person name="Jaros S."/>
            <person name="Januszkiewicz K."/>
            <person name="Wedrychowicz H."/>
        </authorList>
    </citation>
    <scope>NUCLEOTIDE SEQUENCE [LARGE SCALE GENOMIC DNA]</scope>
    <source>
        <strain evidence="1 2">DSM 28715</strain>
    </source>
</reference>
<dbReference type="SUPFAM" id="SSF52540">
    <property type="entry name" value="P-loop containing nucleoside triphosphate hydrolases"/>
    <property type="match status" value="1"/>
</dbReference>
<dbReference type="OrthoDB" id="7802556at2"/>
<dbReference type="EMBL" id="FQXB01000003">
    <property type="protein sequence ID" value="SHH14220.1"/>
    <property type="molecule type" value="Genomic_DNA"/>
</dbReference>
<evidence type="ECO:0000313" key="2">
    <source>
        <dbReference type="Proteomes" id="UP000184074"/>
    </source>
</evidence>
<protein>
    <recommendedName>
        <fullName evidence="3">LPS sulfotransferase NodH</fullName>
    </recommendedName>
</protein>
<dbReference type="AlphaFoldDB" id="A0A1M5QKE9"/>
<evidence type="ECO:0008006" key="3">
    <source>
        <dbReference type="Google" id="ProtNLM"/>
    </source>
</evidence>
<accession>A0A1M5QKE9</accession>
<dbReference type="Proteomes" id="UP000184074">
    <property type="component" value="Unassembled WGS sequence"/>
</dbReference>
<proteinExistence type="predicted"/>
<dbReference type="InterPro" id="IPR027417">
    <property type="entry name" value="P-loop_NTPase"/>
</dbReference>
<gene>
    <name evidence="1" type="ORF">SAMN05444003_2157</name>
</gene>
<keyword evidence="2" id="KW-1185">Reference proteome</keyword>
<dbReference type="Gene3D" id="3.40.50.300">
    <property type="entry name" value="P-loop containing nucleotide triphosphate hydrolases"/>
    <property type="match status" value="1"/>
</dbReference>
<dbReference type="STRING" id="1508389.SAMN05444003_2157"/>